<keyword evidence="4 9" id="KW-0697">Rotamase</keyword>
<dbReference type="PROSITE" id="PS50198">
    <property type="entry name" value="PPIC_PPIASE_2"/>
    <property type="match status" value="1"/>
</dbReference>
<reference evidence="12 13" key="1">
    <citation type="submission" date="2017-11" db="EMBL/GenBank/DDBJ databases">
        <title>Sphingomonas oleivorans sp. nov., isolated from oil-contaminated soil.</title>
        <authorList>
            <person name="Wang L."/>
            <person name="Chen L."/>
        </authorList>
    </citation>
    <scope>NUCLEOTIDE SEQUENCE [LARGE SCALE GENOMIC DNA]</scope>
    <source>
        <strain evidence="12 13">K101</strain>
    </source>
</reference>
<evidence type="ECO:0000256" key="9">
    <source>
        <dbReference type="PROSITE-ProRule" id="PRU00278"/>
    </source>
</evidence>
<dbReference type="Pfam" id="PF00639">
    <property type="entry name" value="Rotamase"/>
    <property type="match status" value="1"/>
</dbReference>
<evidence type="ECO:0000256" key="6">
    <source>
        <dbReference type="ARBA" id="ARBA00023235"/>
    </source>
</evidence>
<dbReference type="InterPro" id="IPR015391">
    <property type="entry name" value="SurA_N"/>
</dbReference>
<evidence type="ECO:0000256" key="3">
    <source>
        <dbReference type="ARBA" id="ARBA00022764"/>
    </source>
</evidence>
<dbReference type="PANTHER" id="PTHR47637:SF1">
    <property type="entry name" value="CHAPERONE SURA"/>
    <property type="match status" value="1"/>
</dbReference>
<accession>A0A2T4I6F2</accession>
<dbReference type="AlphaFoldDB" id="A0A2T4I6F2"/>
<dbReference type="SUPFAM" id="SSF109998">
    <property type="entry name" value="Triger factor/SurA peptide-binding domain-like"/>
    <property type="match status" value="1"/>
</dbReference>
<feature type="domain" description="PpiC" evidence="11">
    <location>
        <begin position="210"/>
        <end position="307"/>
    </location>
</feature>
<dbReference type="InterPro" id="IPR046357">
    <property type="entry name" value="PPIase_dom_sf"/>
</dbReference>
<dbReference type="GO" id="GO:0003755">
    <property type="term" value="F:peptidyl-prolyl cis-trans isomerase activity"/>
    <property type="evidence" value="ECO:0007669"/>
    <property type="project" value="UniProtKB-KW"/>
</dbReference>
<evidence type="ECO:0000256" key="7">
    <source>
        <dbReference type="ARBA" id="ARBA00030642"/>
    </source>
</evidence>
<dbReference type="PANTHER" id="PTHR47637">
    <property type="entry name" value="CHAPERONE SURA"/>
    <property type="match status" value="1"/>
</dbReference>
<keyword evidence="3" id="KW-0574">Periplasm</keyword>
<dbReference type="Pfam" id="PF09312">
    <property type="entry name" value="SurA_N"/>
    <property type="match status" value="1"/>
</dbReference>
<dbReference type="SUPFAM" id="SSF54534">
    <property type="entry name" value="FKBP-like"/>
    <property type="match status" value="2"/>
</dbReference>
<dbReference type="Proteomes" id="UP000241206">
    <property type="component" value="Unassembled WGS sequence"/>
</dbReference>
<evidence type="ECO:0000256" key="10">
    <source>
        <dbReference type="SAM" id="SignalP"/>
    </source>
</evidence>
<evidence type="ECO:0000313" key="12">
    <source>
        <dbReference type="EMBL" id="PTD26193.1"/>
    </source>
</evidence>
<comment type="caution">
    <text evidence="12">The sequence shown here is derived from an EMBL/GenBank/DDBJ whole genome shotgun (WGS) entry which is preliminary data.</text>
</comment>
<dbReference type="Gene3D" id="3.10.50.40">
    <property type="match status" value="1"/>
</dbReference>
<feature type="signal peptide" evidence="10">
    <location>
        <begin position="1"/>
        <end position="36"/>
    </location>
</feature>
<dbReference type="EMBL" id="PHHF01000018">
    <property type="protein sequence ID" value="PTD26193.1"/>
    <property type="molecule type" value="Genomic_DNA"/>
</dbReference>
<evidence type="ECO:0000256" key="2">
    <source>
        <dbReference type="ARBA" id="ARBA00022729"/>
    </source>
</evidence>
<gene>
    <name evidence="12" type="ORF">CV103_04140</name>
</gene>
<evidence type="ECO:0000259" key="11">
    <source>
        <dbReference type="PROSITE" id="PS50198"/>
    </source>
</evidence>
<dbReference type="InterPro" id="IPR000297">
    <property type="entry name" value="PPIase_PpiC"/>
</dbReference>
<dbReference type="InterPro" id="IPR050280">
    <property type="entry name" value="OMP_Chaperone_SurA"/>
</dbReference>
<keyword evidence="5" id="KW-0143">Chaperone</keyword>
<sequence length="459" mass="49665">MKAQFRNNRKALLRFRPGLGVAAAVLAGLSMSALPAQTVEDDAAAPASALNLPKDLTIFGPSDPSVRKATAIVNGTIITDTDVDQRLALVVAANGGKVSDDERERLKLQVLRNLIDETLQIQEAKANEITITSAEIDQTFARVAGNFKRTPDQFAAYLREQGASAASLRRQIEGELAWRRLLGRRVEPFVNVGEEEVNAVIQRLNASKGATELHIAEIFLSATPDSNDEVVQNAHRIVNQIRQGASFVAYARQFSEASTAAVGGDLGWVRGEQLPDSLAAAAASLERGQISDPVPVPGGYSIIALVDKRQVLMADPADAQLALKQVSISFPKGMTQAEATPKVEQFATAMKHITGCGTVEKVAKDIGAEVIDNDQVRIRDLPAPLQKMMIDLQIGQATAPFGSLGDGVRVLVLCGRDESQVGSGPSFDQILAQMEEERVNRRARRYLRDLRRDAVVDYR</sequence>
<evidence type="ECO:0000256" key="8">
    <source>
        <dbReference type="ARBA" id="ARBA00031484"/>
    </source>
</evidence>
<evidence type="ECO:0000256" key="1">
    <source>
        <dbReference type="ARBA" id="ARBA00018370"/>
    </source>
</evidence>
<evidence type="ECO:0000256" key="5">
    <source>
        <dbReference type="ARBA" id="ARBA00023186"/>
    </source>
</evidence>
<proteinExistence type="predicted"/>
<dbReference type="InterPro" id="IPR027304">
    <property type="entry name" value="Trigger_fact/SurA_dom_sf"/>
</dbReference>
<keyword evidence="2 10" id="KW-0732">Signal</keyword>
<dbReference type="RefSeq" id="WP_107394042.1">
    <property type="nucleotide sequence ID" value="NZ_PHHF01000018.1"/>
</dbReference>
<protein>
    <recommendedName>
        <fullName evidence="1">Parvulin-like PPIase</fullName>
    </recommendedName>
    <alternativeName>
        <fullName evidence="7">Peptidyl-prolyl cis-trans isomerase plp</fullName>
    </alternativeName>
    <alternativeName>
        <fullName evidence="8">Rotamase plp</fullName>
    </alternativeName>
</protein>
<evidence type="ECO:0000256" key="4">
    <source>
        <dbReference type="ARBA" id="ARBA00023110"/>
    </source>
</evidence>
<keyword evidence="6 9" id="KW-0413">Isomerase</keyword>
<keyword evidence="13" id="KW-1185">Reference proteome</keyword>
<dbReference type="Gene3D" id="1.10.4030.10">
    <property type="entry name" value="Porin chaperone SurA, peptide-binding domain"/>
    <property type="match status" value="1"/>
</dbReference>
<name>A0A2T4I6F2_9SPHN</name>
<feature type="chain" id="PRO_5015556034" description="Parvulin-like PPIase" evidence="10">
    <location>
        <begin position="37"/>
        <end position="459"/>
    </location>
</feature>
<evidence type="ECO:0000313" key="13">
    <source>
        <dbReference type="Proteomes" id="UP000241206"/>
    </source>
</evidence>
<organism evidence="12 13">
    <name type="scientific">Edaphosphingomonas fennica</name>
    <dbReference type="NCBI Taxonomy" id="114404"/>
    <lineage>
        <taxon>Bacteria</taxon>
        <taxon>Pseudomonadati</taxon>
        <taxon>Pseudomonadota</taxon>
        <taxon>Alphaproteobacteria</taxon>
        <taxon>Sphingomonadales</taxon>
        <taxon>Rhizorhabdaceae</taxon>
        <taxon>Edaphosphingomonas</taxon>
    </lineage>
</organism>